<dbReference type="Gene3D" id="1.10.1740.10">
    <property type="match status" value="1"/>
</dbReference>
<dbReference type="InterPro" id="IPR039425">
    <property type="entry name" value="RNA_pol_sigma-70-like"/>
</dbReference>
<sequence>MTYYMGKSSLPDSSADEAAAAEPEADIVLRARQGCSEAFGKLVRMHRRIAYSWAAGITRDHHMAEDIVQDALIRAFLSLGTLTEDSRFVPWLHRIVRNQAMMKLRRGGPYGKEQPFTSLTPSAVKDASGVDWDHLDSILAFIALEPDQPSLPGSAPQASWLPEERLIRKETVRFIVSLLDCLTVKERSFVEAHFFRQLTPQEIAGLFNTTTANVYKTISRSRQKLQQERIRIHVTDYVEQRAHAGHNRRVLLDSSKIRF</sequence>
<evidence type="ECO:0000259" key="7">
    <source>
        <dbReference type="Pfam" id="PF04542"/>
    </source>
</evidence>
<dbReference type="InterPro" id="IPR000838">
    <property type="entry name" value="RNA_pol_sigma70_ECF_CS"/>
</dbReference>
<dbReference type="PANTHER" id="PTHR43133">
    <property type="entry name" value="RNA POLYMERASE ECF-TYPE SIGMA FACTO"/>
    <property type="match status" value="1"/>
</dbReference>
<dbReference type="EMBL" id="CP027059">
    <property type="protein sequence ID" value="UQZ86544.1"/>
    <property type="molecule type" value="Genomic_DNA"/>
</dbReference>
<dbReference type="InterPro" id="IPR013324">
    <property type="entry name" value="RNA_pol_sigma_r3/r4-like"/>
</dbReference>
<keyword evidence="5 6" id="KW-0804">Transcription</keyword>
<evidence type="ECO:0000259" key="8">
    <source>
        <dbReference type="Pfam" id="PF08281"/>
    </source>
</evidence>
<dbReference type="InterPro" id="IPR036388">
    <property type="entry name" value="WH-like_DNA-bd_sf"/>
</dbReference>
<evidence type="ECO:0000313" key="10">
    <source>
        <dbReference type="Proteomes" id="UP001057134"/>
    </source>
</evidence>
<keyword evidence="2 6" id="KW-0805">Transcription regulation</keyword>
<protein>
    <recommendedName>
        <fullName evidence="6">RNA polymerase sigma factor</fullName>
    </recommendedName>
</protein>
<dbReference type="PROSITE" id="PS01063">
    <property type="entry name" value="SIGMA70_ECF"/>
    <property type="match status" value="1"/>
</dbReference>
<dbReference type="Proteomes" id="UP001057134">
    <property type="component" value="Chromosome"/>
</dbReference>
<dbReference type="NCBIfam" id="TIGR02937">
    <property type="entry name" value="sigma70-ECF"/>
    <property type="match status" value="1"/>
</dbReference>
<dbReference type="Pfam" id="PF04542">
    <property type="entry name" value="Sigma70_r2"/>
    <property type="match status" value="1"/>
</dbReference>
<reference evidence="9" key="1">
    <citation type="submission" date="2018-02" db="EMBL/GenBank/DDBJ databases">
        <authorList>
            <person name="Kim S.-K."/>
            <person name="Jung H.-I."/>
            <person name="Lee S.-W."/>
        </authorList>
    </citation>
    <scope>NUCLEOTIDE SEQUENCE</scope>
    <source>
        <strain evidence="9">SK3146</strain>
    </source>
</reference>
<accession>A0ABY4RV71</accession>
<dbReference type="InterPro" id="IPR013325">
    <property type="entry name" value="RNA_pol_sigma_r2"/>
</dbReference>
<evidence type="ECO:0000313" key="9">
    <source>
        <dbReference type="EMBL" id="UQZ86544.1"/>
    </source>
</evidence>
<comment type="similarity">
    <text evidence="1 6">Belongs to the sigma-70 factor family. ECF subfamily.</text>
</comment>
<evidence type="ECO:0000256" key="1">
    <source>
        <dbReference type="ARBA" id="ARBA00010641"/>
    </source>
</evidence>
<dbReference type="Gene3D" id="1.10.10.10">
    <property type="entry name" value="Winged helix-like DNA-binding domain superfamily/Winged helix DNA-binding domain"/>
    <property type="match status" value="1"/>
</dbReference>
<keyword evidence="3 6" id="KW-0731">Sigma factor</keyword>
<dbReference type="InterPro" id="IPR013249">
    <property type="entry name" value="RNA_pol_sigma70_r4_t2"/>
</dbReference>
<proteinExistence type="inferred from homology"/>
<dbReference type="Pfam" id="PF08281">
    <property type="entry name" value="Sigma70_r4_2"/>
    <property type="match status" value="1"/>
</dbReference>
<dbReference type="InterPro" id="IPR014284">
    <property type="entry name" value="RNA_pol_sigma-70_dom"/>
</dbReference>
<evidence type="ECO:0000256" key="4">
    <source>
        <dbReference type="ARBA" id="ARBA00023125"/>
    </source>
</evidence>
<organism evidence="9 10">
    <name type="scientific">Paenibacillus konkukensis</name>
    <dbReference type="NCBI Taxonomy" id="2020716"/>
    <lineage>
        <taxon>Bacteria</taxon>
        <taxon>Bacillati</taxon>
        <taxon>Bacillota</taxon>
        <taxon>Bacilli</taxon>
        <taxon>Bacillales</taxon>
        <taxon>Paenibacillaceae</taxon>
        <taxon>Paenibacillus</taxon>
    </lineage>
</organism>
<keyword evidence="10" id="KW-1185">Reference proteome</keyword>
<keyword evidence="4 6" id="KW-0238">DNA-binding</keyword>
<gene>
    <name evidence="9" type="primary">sigW_6</name>
    <name evidence="9" type="ORF">SK3146_05837</name>
</gene>
<dbReference type="SUPFAM" id="SSF88659">
    <property type="entry name" value="Sigma3 and sigma4 domains of RNA polymerase sigma factors"/>
    <property type="match status" value="1"/>
</dbReference>
<name>A0ABY4RV71_9BACL</name>
<feature type="domain" description="RNA polymerase sigma-70 region 2" evidence="7">
    <location>
        <begin position="42"/>
        <end position="106"/>
    </location>
</feature>
<reference evidence="9" key="2">
    <citation type="journal article" date="2021" name="J Anim Sci Technol">
        <title>Complete genome sequence of Paenibacillus konkukensis sp. nov. SK3146 as a potential probiotic strain.</title>
        <authorList>
            <person name="Jung H.I."/>
            <person name="Park S."/>
            <person name="Niu K.M."/>
            <person name="Lee S.W."/>
            <person name="Kothari D."/>
            <person name="Yi K.J."/>
            <person name="Kim S.K."/>
        </authorList>
    </citation>
    <scope>NUCLEOTIDE SEQUENCE</scope>
    <source>
        <strain evidence="9">SK3146</strain>
    </source>
</reference>
<evidence type="ECO:0000256" key="5">
    <source>
        <dbReference type="ARBA" id="ARBA00023163"/>
    </source>
</evidence>
<evidence type="ECO:0000256" key="6">
    <source>
        <dbReference type="RuleBase" id="RU000716"/>
    </source>
</evidence>
<dbReference type="PANTHER" id="PTHR43133:SF51">
    <property type="entry name" value="RNA POLYMERASE SIGMA FACTOR"/>
    <property type="match status" value="1"/>
</dbReference>
<evidence type="ECO:0000256" key="3">
    <source>
        <dbReference type="ARBA" id="ARBA00023082"/>
    </source>
</evidence>
<feature type="domain" description="RNA polymerase sigma factor 70 region 4 type 2" evidence="8">
    <location>
        <begin position="176"/>
        <end position="225"/>
    </location>
</feature>
<dbReference type="SUPFAM" id="SSF88946">
    <property type="entry name" value="Sigma2 domain of RNA polymerase sigma factors"/>
    <property type="match status" value="1"/>
</dbReference>
<evidence type="ECO:0000256" key="2">
    <source>
        <dbReference type="ARBA" id="ARBA00023015"/>
    </source>
</evidence>
<dbReference type="InterPro" id="IPR007627">
    <property type="entry name" value="RNA_pol_sigma70_r2"/>
</dbReference>